<accession>A0AA88HW99</accession>
<feature type="region of interest" description="Disordered" evidence="4">
    <location>
        <begin position="1"/>
        <end position="27"/>
    </location>
</feature>
<sequence length="383" mass="43727">MNKVSPVLEGERRDAQQNEDEDERLDPRIQVELEKMNTANEEINRLERELDLANNKFQKLLSDSTEQLETTVKKLGSCIKKARPYYEALEGSRRAQIECQQAAVSYQRAYENYLAAKETILLAETRFLSEKHELEFDMAWQEMLNQATIRVMEAEKSKAVNEKEHKKRALLSAEAERKVQLLEKDLGKHIVKSRPYFVLKDQVNHQLIDQKEKVEMLKDAVIAAKRTYSQGITNLEMISEQIHEKRSMSRMSDLNVSENNTLDLTYNLDKFEEQSFKSSVFSSTGEDGDSLSLSHSADGASTPVSRISDQSSAYFSNGQESLCEQMNNLKVDEQCVVSVLPPLMFHRADKKNSRRSRSDGYLTLTSNEMYPSGPSTEGTNTQS</sequence>
<proteinExistence type="inferred from homology"/>
<protein>
    <recommendedName>
        <fullName evidence="7">SH3 domain-binding protein 5-like protein</fullName>
    </recommendedName>
</protein>
<dbReference type="Pfam" id="PF05276">
    <property type="entry name" value="SH3BP5"/>
    <property type="match status" value="1"/>
</dbReference>
<dbReference type="PANTHER" id="PTHR19423:SF1">
    <property type="entry name" value="SH3 DOMAIN-BINDING PROTEIN 5"/>
    <property type="match status" value="1"/>
</dbReference>
<reference evidence="5" key="1">
    <citation type="submission" date="2023-07" db="EMBL/GenBank/DDBJ databases">
        <title>Chromosome-level genome assembly of Artemia franciscana.</title>
        <authorList>
            <person name="Jo E."/>
        </authorList>
    </citation>
    <scope>NUCLEOTIDE SEQUENCE</scope>
    <source>
        <tissue evidence="5">Whole body</tissue>
    </source>
</reference>
<evidence type="ECO:0000256" key="2">
    <source>
        <dbReference type="ARBA" id="ARBA00023054"/>
    </source>
</evidence>
<keyword evidence="2 3" id="KW-0175">Coiled coil</keyword>
<feature type="compositionally biased region" description="Polar residues" evidence="4">
    <location>
        <begin position="363"/>
        <end position="383"/>
    </location>
</feature>
<evidence type="ECO:0008006" key="7">
    <source>
        <dbReference type="Google" id="ProtNLM"/>
    </source>
</evidence>
<dbReference type="InterPro" id="IPR007940">
    <property type="entry name" value="SH3BP5"/>
</dbReference>
<comment type="caution">
    <text evidence="5">The sequence shown here is derived from an EMBL/GenBank/DDBJ whole genome shotgun (WGS) entry which is preliminary data.</text>
</comment>
<organism evidence="5 6">
    <name type="scientific">Artemia franciscana</name>
    <name type="common">Brine shrimp</name>
    <name type="synonym">Artemia sanfranciscana</name>
    <dbReference type="NCBI Taxonomy" id="6661"/>
    <lineage>
        <taxon>Eukaryota</taxon>
        <taxon>Metazoa</taxon>
        <taxon>Ecdysozoa</taxon>
        <taxon>Arthropoda</taxon>
        <taxon>Crustacea</taxon>
        <taxon>Branchiopoda</taxon>
        <taxon>Anostraca</taxon>
        <taxon>Artemiidae</taxon>
        <taxon>Artemia</taxon>
    </lineage>
</organism>
<evidence type="ECO:0000256" key="4">
    <source>
        <dbReference type="SAM" id="MobiDB-lite"/>
    </source>
</evidence>
<feature type="coiled-coil region" evidence="3">
    <location>
        <begin position="29"/>
        <end position="63"/>
    </location>
</feature>
<comment type="similarity">
    <text evidence="1">Belongs to the SH3BP5 family.</text>
</comment>
<dbReference type="GO" id="GO:0035556">
    <property type="term" value="P:intracellular signal transduction"/>
    <property type="evidence" value="ECO:0007669"/>
    <property type="project" value="InterPro"/>
</dbReference>
<gene>
    <name evidence="5" type="ORF">QYM36_007234</name>
</gene>
<evidence type="ECO:0000256" key="3">
    <source>
        <dbReference type="SAM" id="Coils"/>
    </source>
</evidence>
<evidence type="ECO:0000313" key="5">
    <source>
        <dbReference type="EMBL" id="KAK2717020.1"/>
    </source>
</evidence>
<evidence type="ECO:0000313" key="6">
    <source>
        <dbReference type="Proteomes" id="UP001187531"/>
    </source>
</evidence>
<dbReference type="GO" id="GO:0004860">
    <property type="term" value="F:protein kinase inhibitor activity"/>
    <property type="evidence" value="ECO:0007669"/>
    <property type="project" value="TreeGrafter"/>
</dbReference>
<evidence type="ECO:0000256" key="1">
    <source>
        <dbReference type="ARBA" id="ARBA00007796"/>
    </source>
</evidence>
<dbReference type="PANTHER" id="PTHR19423">
    <property type="entry name" value="SH3 DOMAIN-BINDING PROTEIN 5"/>
    <property type="match status" value="1"/>
</dbReference>
<feature type="compositionally biased region" description="Polar residues" evidence="4">
    <location>
        <begin position="286"/>
        <end position="295"/>
    </location>
</feature>
<dbReference type="Proteomes" id="UP001187531">
    <property type="component" value="Unassembled WGS sequence"/>
</dbReference>
<keyword evidence="6" id="KW-1185">Reference proteome</keyword>
<dbReference type="AlphaFoldDB" id="A0AA88HW99"/>
<feature type="region of interest" description="Disordered" evidence="4">
    <location>
        <begin position="286"/>
        <end position="307"/>
    </location>
</feature>
<dbReference type="GO" id="GO:0005737">
    <property type="term" value="C:cytoplasm"/>
    <property type="evidence" value="ECO:0007669"/>
    <property type="project" value="TreeGrafter"/>
</dbReference>
<name>A0AA88HW99_ARTSF</name>
<dbReference type="EMBL" id="JAVRJZ010000011">
    <property type="protein sequence ID" value="KAK2717020.1"/>
    <property type="molecule type" value="Genomic_DNA"/>
</dbReference>
<feature type="region of interest" description="Disordered" evidence="4">
    <location>
        <begin position="349"/>
        <end position="383"/>
    </location>
</feature>